<keyword evidence="6" id="KW-1185">Reference proteome</keyword>
<dbReference type="Proteomes" id="UP000008144">
    <property type="component" value="Chromosome 9"/>
</dbReference>
<proteinExistence type="predicted"/>
<name>F6TDK2_CIOIN</name>
<protein>
    <recommendedName>
        <fullName evidence="4">Trichohyalin-plectin-homology domain-containing protein</fullName>
    </recommendedName>
</protein>
<dbReference type="InterPro" id="IPR043597">
    <property type="entry name" value="TPH_dom"/>
</dbReference>
<dbReference type="FunCoup" id="F6TDK2">
    <property type="interactions" value="3"/>
</dbReference>
<evidence type="ECO:0000256" key="3">
    <source>
        <dbReference type="SAM" id="MobiDB-lite"/>
    </source>
</evidence>
<keyword evidence="1 2" id="KW-0175">Coiled coil</keyword>
<feature type="coiled-coil region" evidence="2">
    <location>
        <begin position="279"/>
        <end position="417"/>
    </location>
</feature>
<reference evidence="6" key="1">
    <citation type="journal article" date="2002" name="Science">
        <title>The draft genome of Ciona intestinalis: insights into chordate and vertebrate origins.</title>
        <authorList>
            <person name="Dehal P."/>
            <person name="Satou Y."/>
            <person name="Campbell R.K."/>
            <person name="Chapman J."/>
            <person name="Degnan B."/>
            <person name="De Tomaso A."/>
            <person name="Davidson B."/>
            <person name="Di Gregorio A."/>
            <person name="Gelpke M."/>
            <person name="Goodstein D.M."/>
            <person name="Harafuji N."/>
            <person name="Hastings K.E."/>
            <person name="Ho I."/>
            <person name="Hotta K."/>
            <person name="Huang W."/>
            <person name="Kawashima T."/>
            <person name="Lemaire P."/>
            <person name="Martinez D."/>
            <person name="Meinertzhagen I.A."/>
            <person name="Necula S."/>
            <person name="Nonaka M."/>
            <person name="Putnam N."/>
            <person name="Rash S."/>
            <person name="Saiga H."/>
            <person name="Satake M."/>
            <person name="Terry A."/>
            <person name="Yamada L."/>
            <person name="Wang H.G."/>
            <person name="Awazu S."/>
            <person name="Azumi K."/>
            <person name="Boore J."/>
            <person name="Branno M."/>
            <person name="Chin-Bow S."/>
            <person name="DeSantis R."/>
            <person name="Doyle S."/>
            <person name="Francino P."/>
            <person name="Keys D.N."/>
            <person name="Haga S."/>
            <person name="Hayashi H."/>
            <person name="Hino K."/>
            <person name="Imai K.S."/>
            <person name="Inaba K."/>
            <person name="Kano S."/>
            <person name="Kobayashi K."/>
            <person name="Kobayashi M."/>
            <person name="Lee B.I."/>
            <person name="Makabe K.W."/>
            <person name="Manohar C."/>
            <person name="Matassi G."/>
            <person name="Medina M."/>
            <person name="Mochizuki Y."/>
            <person name="Mount S."/>
            <person name="Morishita T."/>
            <person name="Miura S."/>
            <person name="Nakayama A."/>
            <person name="Nishizaka S."/>
            <person name="Nomoto H."/>
            <person name="Ohta F."/>
            <person name="Oishi K."/>
            <person name="Rigoutsos I."/>
            <person name="Sano M."/>
            <person name="Sasaki A."/>
            <person name="Sasakura Y."/>
            <person name="Shoguchi E."/>
            <person name="Shin-i T."/>
            <person name="Spagnuolo A."/>
            <person name="Stainier D."/>
            <person name="Suzuki M.M."/>
            <person name="Tassy O."/>
            <person name="Takatori N."/>
            <person name="Tokuoka M."/>
            <person name="Yagi K."/>
            <person name="Yoshizaki F."/>
            <person name="Wada S."/>
            <person name="Zhang C."/>
            <person name="Hyatt P.D."/>
            <person name="Larimer F."/>
            <person name="Detter C."/>
            <person name="Doggett N."/>
            <person name="Glavina T."/>
            <person name="Hawkins T."/>
            <person name="Richardson P."/>
            <person name="Lucas S."/>
            <person name="Kohara Y."/>
            <person name="Levine M."/>
            <person name="Satoh N."/>
            <person name="Rokhsar D.S."/>
        </authorList>
    </citation>
    <scope>NUCLEOTIDE SEQUENCE [LARGE SCALE GENOMIC DNA]</scope>
</reference>
<dbReference type="Pfam" id="PF13868">
    <property type="entry name" value="TPH"/>
    <property type="match status" value="1"/>
</dbReference>
<feature type="region of interest" description="Disordered" evidence="3">
    <location>
        <begin position="496"/>
        <end position="520"/>
    </location>
</feature>
<dbReference type="STRING" id="7719.ENSCINP00000013665"/>
<dbReference type="Ensembl" id="ENSCINT00000013665.3">
    <property type="protein sequence ID" value="ENSCINP00000013665.3"/>
    <property type="gene ID" value="ENSCING00000006667.3"/>
</dbReference>
<dbReference type="EMBL" id="EAAA01002847">
    <property type="status" value="NOT_ANNOTATED_CDS"/>
    <property type="molecule type" value="Genomic_DNA"/>
</dbReference>
<sequence>MATVQHANFIQYGRRTGLPKSAPTKRTSSAQNQELTVGVKLADGTDLRQVKVLPRREWNRIQESLHSNAMEIERIKEARANREALHAQSKEIVQNWSNTIVGQRQKKLQARKLREEKEEEGRVKLDIEEAKYQAEKRKQAIDKAKTIQYFQTDRIKSFHGALLLTEVLKERDAQVELKKQKEAQSHGKDHELLKHYRAEYERGILEDQHKASKRYQERQKVAEYQAMQIKEHVKQQDQEALEDKKEGEEVRKLARLHEWEQKKLEQVRRQEKMLVMQSHKEHEQNKAAIRALEEQQEEEENEEIRLFAAAKKKMLRLRKQKEAELSREVQDHKNKMTNLLAAQLKQKVDDEDSRIIKATKEKEEKLAKERDEKQQKLKKALKSIAEHRDEQLTLKERQEKMERRKALEQLAVKVEADRVFNQKQYEKAVATKEHKKQLQAFHMAQINDRAEKERQNREEELHHDEQLVNLLSIEEEQFQEYANKVINKAAKKKGQNPYPLTKAAQAGAGGGRGPTFDGKGGLRPSYMTADGYGVQLPNCQRSTTESIKSKCESGNATVAKKRLGFVW</sequence>
<dbReference type="InterPro" id="IPR039986">
    <property type="entry name" value="CFAP210"/>
</dbReference>
<evidence type="ECO:0000256" key="2">
    <source>
        <dbReference type="SAM" id="Coils"/>
    </source>
</evidence>
<evidence type="ECO:0000259" key="4">
    <source>
        <dbReference type="Pfam" id="PF13868"/>
    </source>
</evidence>
<reference evidence="5" key="3">
    <citation type="submission" date="2025-08" db="UniProtKB">
        <authorList>
            <consortium name="Ensembl"/>
        </authorList>
    </citation>
    <scope>IDENTIFICATION</scope>
</reference>
<evidence type="ECO:0000313" key="5">
    <source>
        <dbReference type="Ensembl" id="ENSCINP00000013665.3"/>
    </source>
</evidence>
<feature type="domain" description="Trichohyalin-plectin-homology" evidence="4">
    <location>
        <begin position="151"/>
        <end position="494"/>
    </location>
</feature>
<dbReference type="EMBL" id="EAAA01002846">
    <property type="status" value="NOT_ANNOTATED_CDS"/>
    <property type="molecule type" value="Genomic_DNA"/>
</dbReference>
<reference evidence="5" key="2">
    <citation type="journal article" date="2008" name="Genome Biol.">
        <title>Improved genome assembly and evidence-based global gene model set for the chordate Ciona intestinalis: new insight into intron and operon populations.</title>
        <authorList>
            <person name="Satou Y."/>
            <person name="Mineta K."/>
            <person name="Ogasawara M."/>
            <person name="Sasakura Y."/>
            <person name="Shoguchi E."/>
            <person name="Ueno K."/>
            <person name="Yamada L."/>
            <person name="Matsumoto J."/>
            <person name="Wasserscheid J."/>
            <person name="Dewar K."/>
            <person name="Wiley G.B."/>
            <person name="Macmil S.L."/>
            <person name="Roe B.A."/>
            <person name="Zeller R.W."/>
            <person name="Hastings K.E."/>
            <person name="Lemaire P."/>
            <person name="Lindquist E."/>
            <person name="Endo T."/>
            <person name="Hotta K."/>
            <person name="Inaba K."/>
        </authorList>
    </citation>
    <scope>NUCLEOTIDE SEQUENCE [LARGE SCALE GENOMIC DNA]</scope>
    <source>
        <strain evidence="5">wild type</strain>
    </source>
</reference>
<reference evidence="5" key="4">
    <citation type="submission" date="2025-09" db="UniProtKB">
        <authorList>
            <consortium name="Ensembl"/>
        </authorList>
    </citation>
    <scope>IDENTIFICATION</scope>
</reference>
<evidence type="ECO:0000256" key="1">
    <source>
        <dbReference type="ARBA" id="ARBA00023054"/>
    </source>
</evidence>
<dbReference type="AlphaFoldDB" id="F6TDK2"/>
<dbReference type="PANTHER" id="PTHR28663">
    <property type="entry name" value="COILED-COIL DOMAIN-CONTAINING PROTEIN 173"/>
    <property type="match status" value="1"/>
</dbReference>
<dbReference type="InParanoid" id="F6TDK2"/>
<accession>F6TDK2</accession>
<organism evidence="5 6">
    <name type="scientific">Ciona intestinalis</name>
    <name type="common">Transparent sea squirt</name>
    <name type="synonym">Ascidia intestinalis</name>
    <dbReference type="NCBI Taxonomy" id="7719"/>
    <lineage>
        <taxon>Eukaryota</taxon>
        <taxon>Metazoa</taxon>
        <taxon>Chordata</taxon>
        <taxon>Tunicata</taxon>
        <taxon>Ascidiacea</taxon>
        <taxon>Phlebobranchia</taxon>
        <taxon>Cionidae</taxon>
        <taxon>Ciona</taxon>
    </lineage>
</organism>
<dbReference type="GeneTree" id="ENSGT00940000165303"/>
<evidence type="ECO:0000313" key="6">
    <source>
        <dbReference type="Proteomes" id="UP000008144"/>
    </source>
</evidence>
<dbReference type="PANTHER" id="PTHR28663:SF1">
    <property type="entry name" value="CILIA- AND FLAGELLA- ASSOCIATED PROTEIN 210"/>
    <property type="match status" value="1"/>
</dbReference>
<feature type="compositionally biased region" description="Gly residues" evidence="3">
    <location>
        <begin position="507"/>
        <end position="520"/>
    </location>
</feature>
<dbReference type="OMA" id="EMHFRSQ"/>
<dbReference type="HOGENOM" id="CLU_036492_1_0_1"/>
<dbReference type="GO" id="GO:0005879">
    <property type="term" value="C:axonemal microtubule"/>
    <property type="evidence" value="ECO:0000318"/>
    <property type="project" value="GO_Central"/>
</dbReference>